<evidence type="ECO:0000259" key="1">
    <source>
        <dbReference type="Pfam" id="PF11774"/>
    </source>
</evidence>
<dbReference type="EMBL" id="FNUJ01000002">
    <property type="protein sequence ID" value="SEF23472.1"/>
    <property type="molecule type" value="Genomic_DNA"/>
</dbReference>
<accession>A0A1H5QBH6</accession>
<dbReference type="AlphaFoldDB" id="A0A1H5QBH6"/>
<dbReference type="GO" id="GO:0003677">
    <property type="term" value="F:DNA binding"/>
    <property type="evidence" value="ECO:0007669"/>
    <property type="project" value="InterPro"/>
</dbReference>
<evidence type="ECO:0000313" key="2">
    <source>
        <dbReference type="EMBL" id="SEF23472.1"/>
    </source>
</evidence>
<dbReference type="InterPro" id="IPR042261">
    <property type="entry name" value="Lsr2-like_dimerization"/>
</dbReference>
<evidence type="ECO:0000313" key="3">
    <source>
        <dbReference type="Proteomes" id="UP000198878"/>
    </source>
</evidence>
<proteinExistence type="predicted"/>
<dbReference type="RefSeq" id="WP_086680369.1">
    <property type="nucleotide sequence ID" value="NZ_FNUJ01000002.1"/>
</dbReference>
<dbReference type="Proteomes" id="UP000198878">
    <property type="component" value="Unassembled WGS sequence"/>
</dbReference>
<reference evidence="3" key="1">
    <citation type="submission" date="2016-10" db="EMBL/GenBank/DDBJ databases">
        <authorList>
            <person name="Varghese N."/>
            <person name="Submissions S."/>
        </authorList>
    </citation>
    <scope>NUCLEOTIDE SEQUENCE [LARGE SCALE GENOMIC DNA]</scope>
    <source>
        <strain evidence="3">DSM 44654</strain>
    </source>
</reference>
<dbReference type="STRING" id="218821.SAMN05421837_102197"/>
<dbReference type="OrthoDB" id="4113332at2"/>
<organism evidence="2 3">
    <name type="scientific">Amycolatopsis pretoriensis</name>
    <dbReference type="NCBI Taxonomy" id="218821"/>
    <lineage>
        <taxon>Bacteria</taxon>
        <taxon>Bacillati</taxon>
        <taxon>Actinomycetota</taxon>
        <taxon>Actinomycetes</taxon>
        <taxon>Pseudonocardiales</taxon>
        <taxon>Pseudonocardiaceae</taxon>
        <taxon>Amycolatopsis</taxon>
    </lineage>
</organism>
<dbReference type="Pfam" id="PF11774">
    <property type="entry name" value="Lsr2"/>
    <property type="match status" value="1"/>
</dbReference>
<keyword evidence="3" id="KW-1185">Reference proteome</keyword>
<name>A0A1H5QBH6_9PSEU</name>
<sequence length="49" mass="5143">MAGRVSIEISDDTDGSRADRTVLFGLDGVPYEIALSKANAAALRTAMES</sequence>
<dbReference type="InterPro" id="IPR024412">
    <property type="entry name" value="Lsr2_dim_dom"/>
</dbReference>
<protein>
    <submittedName>
        <fullName evidence="2">Lsr2 protein</fullName>
    </submittedName>
</protein>
<gene>
    <name evidence="2" type="ORF">SAMN05421837_102197</name>
</gene>
<dbReference type="Gene3D" id="3.30.60.230">
    <property type="entry name" value="Lsr2, dimerization domain"/>
    <property type="match status" value="1"/>
</dbReference>
<feature type="domain" description="Lsr2 dimerization" evidence="1">
    <location>
        <begin position="1"/>
        <end position="48"/>
    </location>
</feature>